<evidence type="ECO:0000259" key="3">
    <source>
        <dbReference type="Pfam" id="PF03171"/>
    </source>
</evidence>
<dbReference type="AlphaFoldDB" id="A0A7J7GUU0"/>
<evidence type="ECO:0000313" key="5">
    <source>
        <dbReference type="Proteomes" id="UP000593564"/>
    </source>
</evidence>
<dbReference type="PANTHER" id="PTHR47991">
    <property type="entry name" value="OXOGLUTARATE/IRON-DEPENDENT DIOXYGENASE"/>
    <property type="match status" value="1"/>
</dbReference>
<evidence type="ECO:0000256" key="2">
    <source>
        <dbReference type="ARBA" id="ARBA00023004"/>
    </source>
</evidence>
<evidence type="ECO:0000313" key="4">
    <source>
        <dbReference type="EMBL" id="KAF5944563.1"/>
    </source>
</evidence>
<dbReference type="InterPro" id="IPR044861">
    <property type="entry name" value="IPNS-like_FE2OG_OXY"/>
</dbReference>
<organism evidence="4 5">
    <name type="scientific">Camellia sinensis</name>
    <name type="common">Tea plant</name>
    <name type="synonym">Thea sinensis</name>
    <dbReference type="NCBI Taxonomy" id="4442"/>
    <lineage>
        <taxon>Eukaryota</taxon>
        <taxon>Viridiplantae</taxon>
        <taxon>Streptophyta</taxon>
        <taxon>Embryophyta</taxon>
        <taxon>Tracheophyta</taxon>
        <taxon>Spermatophyta</taxon>
        <taxon>Magnoliopsida</taxon>
        <taxon>eudicotyledons</taxon>
        <taxon>Gunneridae</taxon>
        <taxon>Pentapetalae</taxon>
        <taxon>asterids</taxon>
        <taxon>Ericales</taxon>
        <taxon>Theaceae</taxon>
        <taxon>Camellia</taxon>
    </lineage>
</organism>
<protein>
    <recommendedName>
        <fullName evidence="3">Isopenicillin N synthase-like Fe(2+) 2OG dioxygenase domain-containing protein</fullName>
    </recommendedName>
</protein>
<reference evidence="5" key="1">
    <citation type="journal article" date="2020" name="Nat. Commun.">
        <title>Genome assembly of wild tea tree DASZ reveals pedigree and selection history of tea varieties.</title>
        <authorList>
            <person name="Zhang W."/>
            <person name="Zhang Y."/>
            <person name="Qiu H."/>
            <person name="Guo Y."/>
            <person name="Wan H."/>
            <person name="Zhang X."/>
            <person name="Scossa F."/>
            <person name="Alseekh S."/>
            <person name="Zhang Q."/>
            <person name="Wang P."/>
            <person name="Xu L."/>
            <person name="Schmidt M.H."/>
            <person name="Jia X."/>
            <person name="Li D."/>
            <person name="Zhu A."/>
            <person name="Guo F."/>
            <person name="Chen W."/>
            <person name="Ni D."/>
            <person name="Usadel B."/>
            <person name="Fernie A.R."/>
            <person name="Wen W."/>
        </authorList>
    </citation>
    <scope>NUCLEOTIDE SEQUENCE [LARGE SCALE GENOMIC DNA]</scope>
    <source>
        <strain evidence="5">cv. G240</strain>
    </source>
</reference>
<accession>A0A7J7GUU0</accession>
<dbReference type="GO" id="GO:0046872">
    <property type="term" value="F:metal ion binding"/>
    <property type="evidence" value="ECO:0007669"/>
    <property type="project" value="UniProtKB-KW"/>
</dbReference>
<sequence>MDYKRSLVNTCLIPCRNCIEAYSAELKNLAMKLLEFMAKAPNMKGEEMRELFEEGMQSMRMNYYPPCPQLELVIGLTPYSDAVRLAILLQINEMEGLQIKKDGMSLNHCSSSSSHAKDSSLLFHPDSFFLKLSTTGFHVALLDGFAPNGKPSMLYSAVDCYVLNSFLQCHWSVLFCFSVSICNAGEDKLKDGMWIPIKPLPNAFIVNIGDMLEPLTYFPNTP</sequence>
<keyword evidence="2" id="KW-0408">Iron</keyword>
<dbReference type="Proteomes" id="UP000593564">
    <property type="component" value="Unassembled WGS sequence"/>
</dbReference>
<proteinExistence type="predicted"/>
<dbReference type="InterPro" id="IPR027443">
    <property type="entry name" value="IPNS-like_sf"/>
</dbReference>
<dbReference type="SUPFAM" id="SSF51197">
    <property type="entry name" value="Clavaminate synthase-like"/>
    <property type="match status" value="2"/>
</dbReference>
<dbReference type="Pfam" id="PF03171">
    <property type="entry name" value="2OG-FeII_Oxy"/>
    <property type="match status" value="1"/>
</dbReference>
<dbReference type="Gene3D" id="2.60.120.330">
    <property type="entry name" value="B-lactam Antibiotic, Isopenicillin N Synthase, Chain"/>
    <property type="match status" value="2"/>
</dbReference>
<feature type="domain" description="Isopenicillin N synthase-like Fe(2+) 2OG dioxygenase" evidence="3">
    <location>
        <begin position="57"/>
        <end position="105"/>
    </location>
</feature>
<dbReference type="EMBL" id="JACBKZ010000008">
    <property type="protein sequence ID" value="KAF5944563.1"/>
    <property type="molecule type" value="Genomic_DNA"/>
</dbReference>
<dbReference type="InterPro" id="IPR050295">
    <property type="entry name" value="Plant_2OG-oxidoreductases"/>
</dbReference>
<gene>
    <name evidence="4" type="ORF">HYC85_018640</name>
</gene>
<comment type="caution">
    <text evidence="4">The sequence shown here is derived from an EMBL/GenBank/DDBJ whole genome shotgun (WGS) entry which is preliminary data.</text>
</comment>
<reference evidence="4 5" key="2">
    <citation type="submission" date="2020-07" db="EMBL/GenBank/DDBJ databases">
        <title>Genome assembly of wild tea tree DASZ reveals pedigree and selection history of tea varieties.</title>
        <authorList>
            <person name="Zhang W."/>
        </authorList>
    </citation>
    <scope>NUCLEOTIDE SEQUENCE [LARGE SCALE GENOMIC DNA]</scope>
    <source>
        <strain evidence="5">cv. G240</strain>
        <tissue evidence="4">Leaf</tissue>
    </source>
</reference>
<keyword evidence="1" id="KW-0479">Metal-binding</keyword>
<keyword evidence="5" id="KW-1185">Reference proteome</keyword>
<name>A0A7J7GUU0_CAMSI</name>
<evidence type="ECO:0000256" key="1">
    <source>
        <dbReference type="ARBA" id="ARBA00022723"/>
    </source>
</evidence>